<feature type="domain" description="MacB-like periplasmic core" evidence="9">
    <location>
        <begin position="25"/>
        <end position="250"/>
    </location>
</feature>
<evidence type="ECO:0000313" key="11">
    <source>
        <dbReference type="Proteomes" id="UP000484164"/>
    </source>
</evidence>
<evidence type="ECO:0000256" key="1">
    <source>
        <dbReference type="ARBA" id="ARBA00004651"/>
    </source>
</evidence>
<dbReference type="GO" id="GO:0022857">
    <property type="term" value="F:transmembrane transporter activity"/>
    <property type="evidence" value="ECO:0007669"/>
    <property type="project" value="TreeGrafter"/>
</dbReference>
<evidence type="ECO:0000256" key="5">
    <source>
        <dbReference type="ARBA" id="ARBA00023136"/>
    </source>
</evidence>
<evidence type="ECO:0000259" key="8">
    <source>
        <dbReference type="Pfam" id="PF02687"/>
    </source>
</evidence>
<dbReference type="PANTHER" id="PTHR30572:SF4">
    <property type="entry name" value="ABC TRANSPORTER PERMEASE YTRF"/>
    <property type="match status" value="1"/>
</dbReference>
<dbReference type="Pfam" id="PF02687">
    <property type="entry name" value="FtsX"/>
    <property type="match status" value="1"/>
</dbReference>
<feature type="transmembrane region" description="Helical" evidence="7">
    <location>
        <begin position="378"/>
        <end position="400"/>
    </location>
</feature>
<dbReference type="GO" id="GO:0005886">
    <property type="term" value="C:plasma membrane"/>
    <property type="evidence" value="ECO:0007669"/>
    <property type="project" value="UniProtKB-SubCell"/>
</dbReference>
<evidence type="ECO:0000256" key="6">
    <source>
        <dbReference type="ARBA" id="ARBA00038076"/>
    </source>
</evidence>
<proteinExistence type="inferred from homology"/>
<protein>
    <submittedName>
        <fullName evidence="10">FtsX-like permease family protein</fullName>
    </submittedName>
</protein>
<dbReference type="EMBL" id="WBVQ01000002">
    <property type="protein sequence ID" value="KAB2815801.1"/>
    <property type="molecule type" value="Genomic_DNA"/>
</dbReference>
<evidence type="ECO:0000256" key="2">
    <source>
        <dbReference type="ARBA" id="ARBA00022475"/>
    </source>
</evidence>
<dbReference type="InterPro" id="IPR003838">
    <property type="entry name" value="ABC3_permease_C"/>
</dbReference>
<gene>
    <name evidence="10" type="ORF">F8C82_08870</name>
</gene>
<feature type="transmembrane region" description="Helical" evidence="7">
    <location>
        <begin position="332"/>
        <end position="358"/>
    </location>
</feature>
<keyword evidence="4 7" id="KW-1133">Transmembrane helix</keyword>
<dbReference type="InterPro" id="IPR025857">
    <property type="entry name" value="MacB_PCD"/>
</dbReference>
<keyword evidence="5 7" id="KW-0472">Membrane</keyword>
<sequence length="412" mass="45528">MNILQITNESVRFAWESLVANKVRTVLSLMGMTLGIFSIILVFSIVDTFTKSIRDSMESVGSDVVYIQKWPWGGGGGQWWKYFQRPEPTYEELTKLQHRLNTPEYAAFMMVISGNLNYRNNVTENVQMTGVSADYIDIWKTKIDNGRYFSPLESNNGRPVVLLGYDVAEGLFGALDPIGREIRVLGEKVTVIGVIAKEGSKMIGQSHDELILLPVNFMRRKVNEHQIQGAAIMLKAKEGISLDQMKAEVEGVMRGLRRLRPKAEDNFALNEISVIQSGAEMLFSVLWWAGVIIGGFALIAGGFGVANIMFVSVSERISQIGVQKALGARSSFILTQFLGEAVVLSLIGGFFGLSLTYLVLTIVNAQFDIELVLSFNNIMIGVFTSAFIGVIFGIFPALTASRKDPVEAMRAN</sequence>
<feature type="domain" description="ABC3 transporter permease C-terminal" evidence="8">
    <location>
        <begin position="292"/>
        <end position="405"/>
    </location>
</feature>
<evidence type="ECO:0000313" key="10">
    <source>
        <dbReference type="EMBL" id="KAB2815801.1"/>
    </source>
</evidence>
<feature type="transmembrane region" description="Helical" evidence="7">
    <location>
        <begin position="285"/>
        <end position="311"/>
    </location>
</feature>
<evidence type="ECO:0000259" key="9">
    <source>
        <dbReference type="Pfam" id="PF12704"/>
    </source>
</evidence>
<keyword evidence="11" id="KW-1185">Reference proteome</keyword>
<keyword evidence="3 7" id="KW-0812">Transmembrane</keyword>
<comment type="caution">
    <text evidence="10">The sequence shown here is derived from an EMBL/GenBank/DDBJ whole genome shotgun (WGS) entry which is preliminary data.</text>
</comment>
<feature type="transmembrane region" description="Helical" evidence="7">
    <location>
        <begin position="26"/>
        <end position="46"/>
    </location>
</feature>
<name>A0A6L3ZD64_9FLAO</name>
<evidence type="ECO:0000256" key="7">
    <source>
        <dbReference type="SAM" id="Phobius"/>
    </source>
</evidence>
<dbReference type="Proteomes" id="UP000484164">
    <property type="component" value="Unassembled WGS sequence"/>
</dbReference>
<comment type="similarity">
    <text evidence="6">Belongs to the ABC-4 integral membrane protein family.</text>
</comment>
<reference evidence="10 11" key="1">
    <citation type="submission" date="2019-10" db="EMBL/GenBank/DDBJ databases">
        <title>Genome sequence of Phaeocystidibacter marisrubri JCM30614 (type strain).</title>
        <authorList>
            <person name="Bowman J.P."/>
        </authorList>
    </citation>
    <scope>NUCLEOTIDE SEQUENCE [LARGE SCALE GENOMIC DNA]</scope>
    <source>
        <strain evidence="10 11">JCM 30614</strain>
    </source>
</reference>
<evidence type="ECO:0000256" key="3">
    <source>
        <dbReference type="ARBA" id="ARBA00022692"/>
    </source>
</evidence>
<dbReference type="OrthoDB" id="9770036at2"/>
<comment type="subcellular location">
    <subcellularLocation>
        <location evidence="1">Cell membrane</location>
        <topology evidence="1">Multi-pass membrane protein</topology>
    </subcellularLocation>
</comment>
<keyword evidence="2" id="KW-1003">Cell membrane</keyword>
<evidence type="ECO:0000256" key="4">
    <source>
        <dbReference type="ARBA" id="ARBA00022989"/>
    </source>
</evidence>
<accession>A0A6L3ZD64</accession>
<organism evidence="10 11">
    <name type="scientific">Phaeocystidibacter marisrubri</name>
    <dbReference type="NCBI Taxonomy" id="1577780"/>
    <lineage>
        <taxon>Bacteria</taxon>
        <taxon>Pseudomonadati</taxon>
        <taxon>Bacteroidota</taxon>
        <taxon>Flavobacteriia</taxon>
        <taxon>Flavobacteriales</taxon>
        <taxon>Phaeocystidibacteraceae</taxon>
        <taxon>Phaeocystidibacter</taxon>
    </lineage>
</organism>
<dbReference type="RefSeq" id="WP_151693230.1">
    <property type="nucleotide sequence ID" value="NZ_BMGX01000001.1"/>
</dbReference>
<dbReference type="InterPro" id="IPR050250">
    <property type="entry name" value="Macrolide_Exporter_MacB"/>
</dbReference>
<dbReference type="PANTHER" id="PTHR30572">
    <property type="entry name" value="MEMBRANE COMPONENT OF TRANSPORTER-RELATED"/>
    <property type="match status" value="1"/>
</dbReference>
<dbReference type="Pfam" id="PF12704">
    <property type="entry name" value="MacB_PCD"/>
    <property type="match status" value="1"/>
</dbReference>
<dbReference type="AlphaFoldDB" id="A0A6L3ZD64"/>